<dbReference type="InterPro" id="IPR056884">
    <property type="entry name" value="NPHP3-like_N"/>
</dbReference>
<feature type="non-terminal residue" evidence="3">
    <location>
        <position position="1"/>
    </location>
</feature>
<evidence type="ECO:0000256" key="1">
    <source>
        <dbReference type="ARBA" id="ARBA00022737"/>
    </source>
</evidence>
<keyword evidence="4" id="KW-1185">Reference proteome</keyword>
<dbReference type="EMBL" id="KZ613486">
    <property type="protein sequence ID" value="PMD20101.1"/>
    <property type="molecule type" value="Genomic_DNA"/>
</dbReference>
<protein>
    <recommendedName>
        <fullName evidence="2">Nephrocystin 3-like N-terminal domain-containing protein</fullName>
    </recommendedName>
</protein>
<evidence type="ECO:0000313" key="3">
    <source>
        <dbReference type="EMBL" id="PMD20101.1"/>
    </source>
</evidence>
<proteinExistence type="predicted"/>
<dbReference type="InterPro" id="IPR027417">
    <property type="entry name" value="P-loop_NTPase"/>
</dbReference>
<organism evidence="3 4">
    <name type="scientific">Hyaloscypha hepaticicola</name>
    <dbReference type="NCBI Taxonomy" id="2082293"/>
    <lineage>
        <taxon>Eukaryota</taxon>
        <taxon>Fungi</taxon>
        <taxon>Dikarya</taxon>
        <taxon>Ascomycota</taxon>
        <taxon>Pezizomycotina</taxon>
        <taxon>Leotiomycetes</taxon>
        <taxon>Helotiales</taxon>
        <taxon>Hyaloscyphaceae</taxon>
        <taxon>Hyaloscypha</taxon>
    </lineage>
</organism>
<dbReference type="STRING" id="1745343.A0A2J6Q1F5"/>
<reference evidence="3 4" key="1">
    <citation type="submission" date="2016-05" db="EMBL/GenBank/DDBJ databases">
        <title>A degradative enzymes factory behind the ericoid mycorrhizal symbiosis.</title>
        <authorList>
            <consortium name="DOE Joint Genome Institute"/>
            <person name="Martino E."/>
            <person name="Morin E."/>
            <person name="Grelet G."/>
            <person name="Kuo A."/>
            <person name="Kohler A."/>
            <person name="Daghino S."/>
            <person name="Barry K."/>
            <person name="Choi C."/>
            <person name="Cichocki N."/>
            <person name="Clum A."/>
            <person name="Copeland A."/>
            <person name="Hainaut M."/>
            <person name="Haridas S."/>
            <person name="Labutti K."/>
            <person name="Lindquist E."/>
            <person name="Lipzen A."/>
            <person name="Khouja H.-R."/>
            <person name="Murat C."/>
            <person name="Ohm R."/>
            <person name="Olson A."/>
            <person name="Spatafora J."/>
            <person name="Veneault-Fourrey C."/>
            <person name="Henrissat B."/>
            <person name="Grigoriev I."/>
            <person name="Martin F."/>
            <person name="Perotto S."/>
        </authorList>
    </citation>
    <scope>NUCLEOTIDE SEQUENCE [LARGE SCALE GENOMIC DNA]</scope>
    <source>
        <strain evidence="3 4">UAMH 7357</strain>
    </source>
</reference>
<dbReference type="PANTHER" id="PTHR10039:SF16">
    <property type="entry name" value="GPI INOSITOL-DEACYLASE"/>
    <property type="match status" value="1"/>
</dbReference>
<dbReference type="AlphaFoldDB" id="A0A2J6Q1F5"/>
<evidence type="ECO:0000259" key="2">
    <source>
        <dbReference type="Pfam" id="PF24883"/>
    </source>
</evidence>
<gene>
    <name evidence="3" type="ORF">NA56DRAFT_574424</name>
</gene>
<evidence type="ECO:0000313" key="4">
    <source>
        <dbReference type="Proteomes" id="UP000235672"/>
    </source>
</evidence>
<dbReference type="OrthoDB" id="1577640at2759"/>
<sequence>LSFTASVIAIIGLAAEVIKRCKDYVSALEDAPTDLCSILIEVGSVKCVLETLEMRSNLSPSFLSVGADGPVEGCHRELKALRNLIPATLPSKRKRSQLNTATCAKLAWPFKEDKARKILENLGRHKLTIILILTTWYVFTWSQMLEQLILSFQLQIDQESNAVFKWLVTTDRSSNHNRACELHEDHTGQWLIRSAPYKDWLAASNRFLWLHGIPGAGKTILASFIVQNAQRFCEEYSPHVRSRMWVI</sequence>
<dbReference type="SUPFAM" id="SSF52540">
    <property type="entry name" value="P-loop containing nucleoside triphosphate hydrolases"/>
    <property type="match status" value="1"/>
</dbReference>
<keyword evidence="1" id="KW-0677">Repeat</keyword>
<dbReference type="Pfam" id="PF24883">
    <property type="entry name" value="NPHP3_N"/>
    <property type="match status" value="1"/>
</dbReference>
<feature type="domain" description="Nephrocystin 3-like N-terminal" evidence="2">
    <location>
        <begin position="187"/>
        <end position="231"/>
    </location>
</feature>
<accession>A0A2J6Q1F5</accession>
<dbReference type="Proteomes" id="UP000235672">
    <property type="component" value="Unassembled WGS sequence"/>
</dbReference>
<name>A0A2J6Q1F5_9HELO</name>
<dbReference type="PANTHER" id="PTHR10039">
    <property type="entry name" value="AMELOGENIN"/>
    <property type="match status" value="1"/>
</dbReference>